<dbReference type="AlphaFoldDB" id="A0A370HRP7"/>
<evidence type="ECO:0000256" key="1">
    <source>
        <dbReference type="ARBA" id="ARBA00022617"/>
    </source>
</evidence>
<dbReference type="GO" id="GO:0009055">
    <property type="term" value="F:electron transfer activity"/>
    <property type="evidence" value="ECO:0007669"/>
    <property type="project" value="InterPro"/>
</dbReference>
<accession>A0A370HRP7</accession>
<sequence length="82" mass="8949">MLRYGCGGCHIVQGIAGARGQVGPNLSDVSRRIYIGGVTTNSPDNLIRWIVNPREFDPKTAMPVTGISEREARDVAAFLYSR</sequence>
<evidence type="ECO:0000313" key="7">
    <source>
        <dbReference type="Proteomes" id="UP000254925"/>
    </source>
</evidence>
<gene>
    <name evidence="6" type="ORF">DES45_102611</name>
</gene>
<dbReference type="GO" id="GO:0020037">
    <property type="term" value="F:heme binding"/>
    <property type="evidence" value="ECO:0007669"/>
    <property type="project" value="InterPro"/>
</dbReference>
<evidence type="ECO:0000256" key="2">
    <source>
        <dbReference type="ARBA" id="ARBA00022723"/>
    </source>
</evidence>
<dbReference type="InterPro" id="IPR009056">
    <property type="entry name" value="Cyt_c-like_dom"/>
</dbReference>
<dbReference type="GO" id="GO:0046872">
    <property type="term" value="F:metal ion binding"/>
    <property type="evidence" value="ECO:0007669"/>
    <property type="project" value="UniProtKB-KW"/>
</dbReference>
<dbReference type="Gene3D" id="1.10.760.10">
    <property type="entry name" value="Cytochrome c-like domain"/>
    <property type="match status" value="1"/>
</dbReference>
<keyword evidence="1 4" id="KW-0349">Heme</keyword>
<protein>
    <submittedName>
        <fullName evidence="6">Cytochrome c</fullName>
    </submittedName>
</protein>
<reference evidence="6 7" key="1">
    <citation type="submission" date="2018-07" db="EMBL/GenBank/DDBJ databases">
        <title>Genomic Encyclopedia of Type Strains, Phase IV (KMG-IV): sequencing the most valuable type-strain genomes for metagenomic binning, comparative biology and taxonomic classification.</title>
        <authorList>
            <person name="Goeker M."/>
        </authorList>
    </citation>
    <scope>NUCLEOTIDE SEQUENCE [LARGE SCALE GENOMIC DNA]</scope>
    <source>
        <strain evidence="6 7">DSM 14364</strain>
    </source>
</reference>
<dbReference type="EMBL" id="QQBB01000002">
    <property type="protein sequence ID" value="RDI61216.1"/>
    <property type="molecule type" value="Genomic_DNA"/>
</dbReference>
<dbReference type="SUPFAM" id="SSF46626">
    <property type="entry name" value="Cytochrome c"/>
    <property type="match status" value="1"/>
</dbReference>
<dbReference type="InterPro" id="IPR036909">
    <property type="entry name" value="Cyt_c-like_dom_sf"/>
</dbReference>
<dbReference type="Pfam" id="PF00034">
    <property type="entry name" value="Cytochrom_C"/>
    <property type="match status" value="1"/>
</dbReference>
<keyword evidence="2 4" id="KW-0479">Metal-binding</keyword>
<organism evidence="6 7">
    <name type="scientific">Microvirga subterranea</name>
    <dbReference type="NCBI Taxonomy" id="186651"/>
    <lineage>
        <taxon>Bacteria</taxon>
        <taxon>Pseudomonadati</taxon>
        <taxon>Pseudomonadota</taxon>
        <taxon>Alphaproteobacteria</taxon>
        <taxon>Hyphomicrobiales</taxon>
        <taxon>Methylobacteriaceae</taxon>
        <taxon>Microvirga</taxon>
    </lineage>
</organism>
<keyword evidence="3 4" id="KW-0408">Iron</keyword>
<dbReference type="Proteomes" id="UP000254925">
    <property type="component" value="Unassembled WGS sequence"/>
</dbReference>
<feature type="domain" description="Cytochrome c" evidence="5">
    <location>
        <begin position="1"/>
        <end position="82"/>
    </location>
</feature>
<evidence type="ECO:0000313" key="6">
    <source>
        <dbReference type="EMBL" id="RDI61216.1"/>
    </source>
</evidence>
<keyword evidence="7" id="KW-1185">Reference proteome</keyword>
<dbReference type="PROSITE" id="PS51007">
    <property type="entry name" value="CYTC"/>
    <property type="match status" value="1"/>
</dbReference>
<name>A0A370HRP7_9HYPH</name>
<comment type="caution">
    <text evidence="6">The sequence shown here is derived from an EMBL/GenBank/DDBJ whole genome shotgun (WGS) entry which is preliminary data.</text>
</comment>
<evidence type="ECO:0000259" key="5">
    <source>
        <dbReference type="PROSITE" id="PS51007"/>
    </source>
</evidence>
<evidence type="ECO:0000256" key="4">
    <source>
        <dbReference type="PROSITE-ProRule" id="PRU00433"/>
    </source>
</evidence>
<evidence type="ECO:0000256" key="3">
    <source>
        <dbReference type="ARBA" id="ARBA00023004"/>
    </source>
</evidence>
<proteinExistence type="predicted"/>